<dbReference type="Pfam" id="PF00397">
    <property type="entry name" value="WW"/>
    <property type="match status" value="1"/>
</dbReference>
<feature type="compositionally biased region" description="Polar residues" evidence="3">
    <location>
        <begin position="1"/>
        <end position="18"/>
    </location>
</feature>
<feature type="region of interest" description="Disordered" evidence="3">
    <location>
        <begin position="1"/>
        <end position="24"/>
    </location>
</feature>
<dbReference type="InterPro" id="IPR001202">
    <property type="entry name" value="WW_dom"/>
</dbReference>
<dbReference type="PANTHER" id="PTHR23092:SF15">
    <property type="entry name" value="INACTIVE NON-CANONICAL POLY(A) RNA POLYMERASE PROTEIN TRF4-2-RELATED"/>
    <property type="match status" value="1"/>
</dbReference>
<dbReference type="Pfam" id="PF03828">
    <property type="entry name" value="PAP_assoc"/>
    <property type="match status" value="1"/>
</dbReference>
<evidence type="ECO:0000259" key="4">
    <source>
        <dbReference type="PROSITE" id="PS50020"/>
    </source>
</evidence>
<dbReference type="InterPro" id="IPR054708">
    <property type="entry name" value="MTPAP-like_central"/>
</dbReference>
<reference evidence="6" key="1">
    <citation type="journal article" date="2015" name="Proc. Natl. Acad. Sci. U.S.A.">
        <title>Genome sequence of the Asian Tiger mosquito, Aedes albopictus, reveals insights into its biology, genetics, and evolution.</title>
        <authorList>
            <person name="Chen X.G."/>
            <person name="Jiang X."/>
            <person name="Gu J."/>
            <person name="Xu M."/>
            <person name="Wu Y."/>
            <person name="Deng Y."/>
            <person name="Zhang C."/>
            <person name="Bonizzoni M."/>
            <person name="Dermauw W."/>
            <person name="Vontas J."/>
            <person name="Armbruster P."/>
            <person name="Huang X."/>
            <person name="Yang Y."/>
            <person name="Zhang H."/>
            <person name="He W."/>
            <person name="Peng H."/>
            <person name="Liu Y."/>
            <person name="Wu K."/>
            <person name="Chen J."/>
            <person name="Lirakis M."/>
            <person name="Topalis P."/>
            <person name="Van Leeuwen T."/>
            <person name="Hall A.B."/>
            <person name="Jiang X."/>
            <person name="Thorpe C."/>
            <person name="Mueller R.L."/>
            <person name="Sun C."/>
            <person name="Waterhouse R.M."/>
            <person name="Yan G."/>
            <person name="Tu Z.J."/>
            <person name="Fang X."/>
            <person name="James A.A."/>
        </authorList>
    </citation>
    <scope>NUCLEOTIDE SEQUENCE [LARGE SCALE GENOMIC DNA]</scope>
    <source>
        <strain evidence="6">Foshan</strain>
    </source>
</reference>
<feature type="compositionally biased region" description="Gly residues" evidence="3">
    <location>
        <begin position="1060"/>
        <end position="1074"/>
    </location>
</feature>
<reference evidence="5" key="2">
    <citation type="submission" date="2025-05" db="UniProtKB">
        <authorList>
            <consortium name="EnsemblMetazoa"/>
        </authorList>
    </citation>
    <scope>IDENTIFICATION</scope>
    <source>
        <strain evidence="5">Foshan</strain>
    </source>
</reference>
<feature type="compositionally biased region" description="Low complexity" evidence="3">
    <location>
        <begin position="1016"/>
        <end position="1045"/>
    </location>
</feature>
<dbReference type="SMART" id="SM00456">
    <property type="entry name" value="WW"/>
    <property type="match status" value="1"/>
</dbReference>
<feature type="compositionally biased region" description="Low complexity" evidence="3">
    <location>
        <begin position="145"/>
        <end position="155"/>
    </location>
</feature>
<feature type="compositionally biased region" description="Polar residues" evidence="3">
    <location>
        <begin position="353"/>
        <end position="363"/>
    </location>
</feature>
<feature type="region of interest" description="Disordered" evidence="3">
    <location>
        <begin position="735"/>
        <end position="844"/>
    </location>
</feature>
<dbReference type="RefSeq" id="XP_029719960.2">
    <property type="nucleotide sequence ID" value="XM_029864100.2"/>
</dbReference>
<dbReference type="PROSITE" id="PS01159">
    <property type="entry name" value="WW_DOMAIN_1"/>
    <property type="match status" value="1"/>
</dbReference>
<dbReference type="InterPro" id="IPR045862">
    <property type="entry name" value="Trf4-like"/>
</dbReference>
<dbReference type="InterPro" id="IPR036020">
    <property type="entry name" value="WW_dom_sf"/>
</dbReference>
<feature type="region of interest" description="Disordered" evidence="3">
    <location>
        <begin position="305"/>
        <end position="372"/>
    </location>
</feature>
<accession>A0ABM1ZKP2</accession>
<dbReference type="SUPFAM" id="SSF81631">
    <property type="entry name" value="PAP/OAS1 substrate-binding domain"/>
    <property type="match status" value="1"/>
</dbReference>
<feature type="region of interest" description="Disordered" evidence="3">
    <location>
        <begin position="145"/>
        <end position="199"/>
    </location>
</feature>
<dbReference type="Gene3D" id="6.20.430.10">
    <property type="match status" value="1"/>
</dbReference>
<feature type="region of interest" description="Disordered" evidence="3">
    <location>
        <begin position="1004"/>
        <end position="1081"/>
    </location>
</feature>
<dbReference type="CDD" id="cd00201">
    <property type="entry name" value="WW"/>
    <property type="match status" value="1"/>
</dbReference>
<feature type="region of interest" description="Disordered" evidence="3">
    <location>
        <begin position="67"/>
        <end position="123"/>
    </location>
</feature>
<dbReference type="InterPro" id="IPR002058">
    <property type="entry name" value="PAP_assoc"/>
</dbReference>
<keyword evidence="6" id="KW-1185">Reference proteome</keyword>
<dbReference type="Gene3D" id="1.10.1410.10">
    <property type="match status" value="1"/>
</dbReference>
<dbReference type="PANTHER" id="PTHR23092">
    <property type="entry name" value="POLY(A) RNA POLYMERASE"/>
    <property type="match status" value="1"/>
</dbReference>
<feature type="compositionally biased region" description="Low complexity" evidence="3">
    <location>
        <begin position="745"/>
        <end position="777"/>
    </location>
</feature>
<dbReference type="Gene3D" id="2.20.70.10">
    <property type="match status" value="1"/>
</dbReference>
<protein>
    <recommendedName>
        <fullName evidence="4">WW domain-containing protein</fullName>
    </recommendedName>
</protein>
<dbReference type="PROSITE" id="PS50020">
    <property type="entry name" value="WW_DOMAIN_2"/>
    <property type="match status" value="1"/>
</dbReference>
<feature type="domain" description="WW" evidence="4">
    <location>
        <begin position="220"/>
        <end position="253"/>
    </location>
</feature>
<feature type="compositionally biased region" description="Gly residues" evidence="3">
    <location>
        <begin position="163"/>
        <end position="174"/>
    </location>
</feature>
<feature type="compositionally biased region" description="Low complexity" evidence="3">
    <location>
        <begin position="321"/>
        <end position="337"/>
    </location>
</feature>
<feature type="compositionally biased region" description="Low complexity" evidence="3">
    <location>
        <begin position="175"/>
        <end position="196"/>
    </location>
</feature>
<dbReference type="EnsemblMetazoa" id="AALFPA23_019407.R28540">
    <property type="protein sequence ID" value="AALFPA23_019407.P28540"/>
    <property type="gene ID" value="AALFPA23_019407"/>
</dbReference>
<dbReference type="Gene3D" id="3.30.460.10">
    <property type="entry name" value="Beta Polymerase, domain 2"/>
    <property type="match status" value="1"/>
</dbReference>
<evidence type="ECO:0000256" key="1">
    <source>
        <dbReference type="ARBA" id="ARBA00022723"/>
    </source>
</evidence>
<feature type="compositionally biased region" description="Acidic residues" evidence="3">
    <location>
        <begin position="789"/>
        <end position="798"/>
    </location>
</feature>
<feature type="compositionally biased region" description="Gly residues" evidence="3">
    <location>
        <begin position="834"/>
        <end position="844"/>
    </location>
</feature>
<organism evidence="5 6">
    <name type="scientific">Aedes albopictus</name>
    <name type="common">Asian tiger mosquito</name>
    <name type="synonym">Stegomyia albopicta</name>
    <dbReference type="NCBI Taxonomy" id="7160"/>
    <lineage>
        <taxon>Eukaryota</taxon>
        <taxon>Metazoa</taxon>
        <taxon>Ecdysozoa</taxon>
        <taxon>Arthropoda</taxon>
        <taxon>Hexapoda</taxon>
        <taxon>Insecta</taxon>
        <taxon>Pterygota</taxon>
        <taxon>Neoptera</taxon>
        <taxon>Endopterygota</taxon>
        <taxon>Diptera</taxon>
        <taxon>Nematocera</taxon>
        <taxon>Culicoidea</taxon>
        <taxon>Culicidae</taxon>
        <taxon>Culicinae</taxon>
        <taxon>Aedini</taxon>
        <taxon>Aedes</taxon>
        <taxon>Stegomyia</taxon>
    </lineage>
</organism>
<feature type="compositionally biased region" description="Basic and acidic residues" evidence="3">
    <location>
        <begin position="1004"/>
        <end position="1015"/>
    </location>
</feature>
<sequence length="1081" mass="117539">MAFNGSPGNNSSATSNTSEDNDGARKKENLILLVAKDSNDKLNELFDKTLSNRLPLQIPLRMRKLPDSFFKPPSSGSKSPSVSHSRENSADSAFGSGTTILGGVTTGPNGLPIHHSRAHSSPASLGKIPAGLVASINAANAAQQAANNSSNVNSNKTQQPGSVNGGGASSGGDGSSAAAAVQQQQQAQQQAAQQQSLTRQAILHSRGRSYDVSNQHAVYGDLPPGWEQAKTQDGRIYYLNHNTRTTTWEDPRITAAMQQESLFQQQSSVETLFNTGSQTLLSPTISSPTPTNNVVFSDSIEMSNDLPAPAPAAPSNVSMLNSSQNSNNNNNNGNNTPTGGGGGGGGGNGGTILVSNNEKNYNPTRKKAGSTVDNKASTYNMNKQPMRLIGVHGGCPWRPNNYKYGRGILGLHEEIEQFYAHMVPTQTEHALRVQVVARIEQIVLNLWPAARVEMFGSFRTGLYLPTSDIDLVVIGLWEKLPLRTLENELINRGIAEPMSVRVLDKASVPIVKLTDRETQVKVDISFNMQSGVQSAELIKDFKRKYPVLAKLVLVLKQFLLQRDLNEVFTGGISSYSLILMCISFLQLHPRANQNQTTNLGVLLLEFLELYGRKFNYMKTGISVKNGGRYIPKEELQREMIDGHRPSLLCIEDPLTPGNDIGRSSYGALQVKQAFEYAYIVLMQAVSPLNKFLIDCNRQSILGRIIRVTDEVIEYRKWIKETFESRLKAAQTIVPTTIPNDPLNPHIPLHLQPQQPPQQQQLQVQQHQQIIYTNNNSNSRRRNSLSSVDTSEESMDSDVDSNSASRDISPTSINRSPELVHHDHHTTMHHHPNGGNTGGGGGGGPVVVLTSLPAHGHESDNNVINLTLSQQQQQQQHQQQQQMLDGINENQMINYNVNNRRSASSPHQIIGGGGGKNAPMNIYTPRSSSERMAAMGGNVGSRHSGTVGQNNNNNNQSSGLVRHNSKQRRSQMSTMLEQYLIQPNQNNNNNSNNAANNIINLTKDDNLHQSNSKDQKQQQQPSQQLYSLSKKSSAQNVNATTTTTSSSKRKKTISPTDKKGGPIGGGGSGSGGSNSGSGMESR</sequence>
<dbReference type="CDD" id="cd05402">
    <property type="entry name" value="NT_PAP_TUTase"/>
    <property type="match status" value="1"/>
</dbReference>
<feature type="compositionally biased region" description="Polar residues" evidence="3">
    <location>
        <begin position="799"/>
        <end position="814"/>
    </location>
</feature>
<feature type="region of interest" description="Disordered" evidence="3">
    <location>
        <begin position="901"/>
        <end position="971"/>
    </location>
</feature>
<dbReference type="SUPFAM" id="SSF81301">
    <property type="entry name" value="Nucleotidyltransferase"/>
    <property type="match status" value="1"/>
</dbReference>
<evidence type="ECO:0000256" key="2">
    <source>
        <dbReference type="ARBA" id="ARBA00022842"/>
    </source>
</evidence>
<keyword evidence="1" id="KW-0479">Metal-binding</keyword>
<evidence type="ECO:0000313" key="6">
    <source>
        <dbReference type="Proteomes" id="UP000069940"/>
    </source>
</evidence>
<dbReference type="GeneID" id="109428085"/>
<feature type="compositionally biased region" description="Basic residues" evidence="3">
    <location>
        <begin position="821"/>
        <end position="831"/>
    </location>
</feature>
<proteinExistence type="predicted"/>
<name>A0ABM1ZKP2_AEDAL</name>
<evidence type="ECO:0000313" key="5">
    <source>
        <dbReference type="EnsemblMetazoa" id="AALFPA23_019407.P28540"/>
    </source>
</evidence>
<dbReference type="SUPFAM" id="SSF51045">
    <property type="entry name" value="WW domain"/>
    <property type="match status" value="1"/>
</dbReference>
<evidence type="ECO:0000256" key="3">
    <source>
        <dbReference type="SAM" id="MobiDB-lite"/>
    </source>
</evidence>
<dbReference type="Proteomes" id="UP000069940">
    <property type="component" value="Unassembled WGS sequence"/>
</dbReference>
<dbReference type="InterPro" id="IPR053819">
    <property type="entry name" value="TEADIR3_omega_loop"/>
</dbReference>
<dbReference type="Pfam" id="PF22600">
    <property type="entry name" value="MTPAP-like_central"/>
    <property type="match status" value="1"/>
</dbReference>
<dbReference type="Pfam" id="PF15238">
    <property type="entry name" value="TEADIR3"/>
    <property type="match status" value="1"/>
</dbReference>
<keyword evidence="2" id="KW-0460">Magnesium</keyword>
<feature type="compositionally biased region" description="Low complexity" evidence="3">
    <location>
        <begin position="67"/>
        <end position="83"/>
    </location>
</feature>
<feature type="compositionally biased region" description="Gly residues" evidence="3">
    <location>
        <begin position="338"/>
        <end position="350"/>
    </location>
</feature>
<dbReference type="InterPro" id="IPR043519">
    <property type="entry name" value="NT_sf"/>
</dbReference>